<dbReference type="Proteomes" id="UP000219338">
    <property type="component" value="Unassembled WGS sequence"/>
</dbReference>
<proteinExistence type="predicted"/>
<gene>
    <name evidence="1" type="ORF">ARMOST_02693</name>
</gene>
<accession>A0A284QSF1</accession>
<name>A0A284QSF1_ARMOS</name>
<evidence type="ECO:0000313" key="1">
    <source>
        <dbReference type="EMBL" id="SJK99395.1"/>
    </source>
</evidence>
<organism evidence="1 2">
    <name type="scientific">Armillaria ostoyae</name>
    <name type="common">Armillaria root rot fungus</name>
    <dbReference type="NCBI Taxonomy" id="47428"/>
    <lineage>
        <taxon>Eukaryota</taxon>
        <taxon>Fungi</taxon>
        <taxon>Dikarya</taxon>
        <taxon>Basidiomycota</taxon>
        <taxon>Agaricomycotina</taxon>
        <taxon>Agaricomycetes</taxon>
        <taxon>Agaricomycetidae</taxon>
        <taxon>Agaricales</taxon>
        <taxon>Marasmiineae</taxon>
        <taxon>Physalacriaceae</taxon>
        <taxon>Armillaria</taxon>
    </lineage>
</organism>
<dbReference type="OrthoDB" id="10627438at2759"/>
<sequence>MDMGCIRTGDIESKWVYAKSRHISPLPDILWFVDAVRDLVRDLDCRCVEYLMHEKEFGYALNRKDSTRTNDILALGVVLVTMVTRRTFLATFIPSSQKTAPKTNP</sequence>
<dbReference type="AlphaFoldDB" id="A0A284QSF1"/>
<evidence type="ECO:0000313" key="2">
    <source>
        <dbReference type="Proteomes" id="UP000219338"/>
    </source>
</evidence>
<protein>
    <submittedName>
        <fullName evidence="1">Uncharacterized protein</fullName>
    </submittedName>
</protein>
<keyword evidence="2" id="KW-1185">Reference proteome</keyword>
<dbReference type="EMBL" id="FUEG01000002">
    <property type="protein sequence ID" value="SJK99395.1"/>
    <property type="molecule type" value="Genomic_DNA"/>
</dbReference>
<reference evidence="2" key="1">
    <citation type="journal article" date="2017" name="Nat. Ecol. Evol.">
        <title>Genome expansion and lineage-specific genetic innovations in the forest pathogenic fungi Armillaria.</title>
        <authorList>
            <person name="Sipos G."/>
            <person name="Prasanna A.N."/>
            <person name="Walter M.C."/>
            <person name="O'Connor E."/>
            <person name="Balint B."/>
            <person name="Krizsan K."/>
            <person name="Kiss B."/>
            <person name="Hess J."/>
            <person name="Varga T."/>
            <person name="Slot J."/>
            <person name="Riley R."/>
            <person name="Boka B."/>
            <person name="Rigling D."/>
            <person name="Barry K."/>
            <person name="Lee J."/>
            <person name="Mihaltcheva S."/>
            <person name="LaButti K."/>
            <person name="Lipzen A."/>
            <person name="Waldron R."/>
            <person name="Moloney N.M."/>
            <person name="Sperisen C."/>
            <person name="Kredics L."/>
            <person name="Vagvoelgyi C."/>
            <person name="Patrignani A."/>
            <person name="Fitzpatrick D."/>
            <person name="Nagy I."/>
            <person name="Doyle S."/>
            <person name="Anderson J.B."/>
            <person name="Grigoriev I.V."/>
            <person name="Gueldener U."/>
            <person name="Muensterkoetter M."/>
            <person name="Nagy L.G."/>
        </authorList>
    </citation>
    <scope>NUCLEOTIDE SEQUENCE [LARGE SCALE GENOMIC DNA]</scope>
    <source>
        <strain evidence="2">C18/9</strain>
    </source>
</reference>